<dbReference type="Pfam" id="PF13027">
    <property type="entry name" value="DUF3888"/>
    <property type="match status" value="1"/>
</dbReference>
<proteinExistence type="predicted"/>
<comment type="caution">
    <text evidence="2">The sequence shown here is derived from an EMBL/GenBank/DDBJ whole genome shotgun (WGS) entry which is preliminary data.</text>
</comment>
<organism evidence="2 3">
    <name type="scientific">Bacillus manliponensis</name>
    <dbReference type="NCBI Taxonomy" id="574376"/>
    <lineage>
        <taxon>Bacteria</taxon>
        <taxon>Bacillati</taxon>
        <taxon>Bacillota</taxon>
        <taxon>Bacilli</taxon>
        <taxon>Bacillales</taxon>
        <taxon>Bacillaceae</taxon>
        <taxon>Bacillus</taxon>
        <taxon>Bacillus cereus group</taxon>
    </lineage>
</organism>
<dbReference type="AlphaFoldDB" id="A0A073KDU5"/>
<evidence type="ECO:0008006" key="4">
    <source>
        <dbReference type="Google" id="ProtNLM"/>
    </source>
</evidence>
<name>A0A073KDU5_9BACI</name>
<evidence type="ECO:0000313" key="3">
    <source>
        <dbReference type="Proteomes" id="UP000027822"/>
    </source>
</evidence>
<dbReference type="RefSeq" id="WP_034636505.1">
    <property type="nucleotide sequence ID" value="NZ_CBCSJC010000004.1"/>
</dbReference>
<dbReference type="InterPro" id="IPR024984">
    <property type="entry name" value="DUF3888"/>
</dbReference>
<accession>A0A073KDU5</accession>
<feature type="chain" id="PRO_5039376042" description="DUF3888 domain-containing protein" evidence="1">
    <location>
        <begin position="26"/>
        <end position="131"/>
    </location>
</feature>
<sequence>MKKICSILFCLFVLLGNPAVPSAQYSPLLLEDALYSVLFPQINQAIQKHYGKQKPYECPKLVSMKKVYSGTYMFRTVIQVIKYEPGTGGQILPPFERVRITFENDEGEWEVKNLEVKRLPNDTKLKCPKPI</sequence>
<keyword evidence="3" id="KW-1185">Reference proteome</keyword>
<evidence type="ECO:0000256" key="1">
    <source>
        <dbReference type="SAM" id="SignalP"/>
    </source>
</evidence>
<gene>
    <name evidence="2" type="ORF">BAMA_13580</name>
</gene>
<dbReference type="Proteomes" id="UP000027822">
    <property type="component" value="Unassembled WGS sequence"/>
</dbReference>
<evidence type="ECO:0000313" key="2">
    <source>
        <dbReference type="EMBL" id="KEK20448.1"/>
    </source>
</evidence>
<protein>
    <recommendedName>
        <fullName evidence="4">DUF3888 domain-containing protein</fullName>
    </recommendedName>
</protein>
<dbReference type="OrthoDB" id="2867859at2"/>
<reference evidence="2 3" key="1">
    <citation type="submission" date="2014-06" db="EMBL/GenBank/DDBJ databases">
        <title>Draft genome sequence of Bacillus manliponensis JCM 15802 (MCCC 1A00708).</title>
        <authorList>
            <person name="Lai Q."/>
            <person name="Liu Y."/>
            <person name="Shao Z."/>
        </authorList>
    </citation>
    <scope>NUCLEOTIDE SEQUENCE [LARGE SCALE GENOMIC DNA]</scope>
    <source>
        <strain evidence="2 3">JCM 15802</strain>
    </source>
</reference>
<keyword evidence="1" id="KW-0732">Signal</keyword>
<dbReference type="EMBL" id="JOTN01000003">
    <property type="protein sequence ID" value="KEK20448.1"/>
    <property type="molecule type" value="Genomic_DNA"/>
</dbReference>
<feature type="signal peptide" evidence="1">
    <location>
        <begin position="1"/>
        <end position="25"/>
    </location>
</feature>